<reference evidence="11 12" key="1">
    <citation type="journal article" date="2016" name="Nat. Commun.">
        <title>Extremotolerant tardigrade genome and improved radiotolerance of human cultured cells by tardigrade-unique protein.</title>
        <authorList>
            <person name="Hashimoto T."/>
            <person name="Horikawa D.D."/>
            <person name="Saito Y."/>
            <person name="Kuwahara H."/>
            <person name="Kozuka-Hata H."/>
            <person name="Shin-I T."/>
            <person name="Minakuchi Y."/>
            <person name="Ohishi K."/>
            <person name="Motoyama A."/>
            <person name="Aizu T."/>
            <person name="Enomoto A."/>
            <person name="Kondo K."/>
            <person name="Tanaka S."/>
            <person name="Hara Y."/>
            <person name="Koshikawa S."/>
            <person name="Sagara H."/>
            <person name="Miura T."/>
            <person name="Yokobori S."/>
            <person name="Miyagawa K."/>
            <person name="Suzuki Y."/>
            <person name="Kubo T."/>
            <person name="Oyama M."/>
            <person name="Kohara Y."/>
            <person name="Fujiyama A."/>
            <person name="Arakawa K."/>
            <person name="Katayama T."/>
            <person name="Toyoda A."/>
            <person name="Kunieda T."/>
        </authorList>
    </citation>
    <scope>NUCLEOTIDE SEQUENCE [LARGE SCALE GENOMIC DNA]</scope>
    <source>
        <strain evidence="11 12">YOKOZUNA-1</strain>
    </source>
</reference>
<sequence>MVIGSLCICFYVGTYIRPLTIPLYFGSALFGLGLGALWTVQGYFITVNSLPKDVLRNTGIFLALYQSSLTSASLFYFLMVRGSLSITWETRIVVFSSLLAISFVGVIAFSLVVHPWTGKIPLGPETIISERREQPSVGSDHTRGSRSPDEHPKTAETHRRPWSAFLSTVKFIWTRNILMLTPYFIYIGFEQSMWSNIYPTALGYTVRFGILREAMVGLNGLFVGLGEILGGVFLGLMGTRLNAFGKDGALLGGLVVHLLACYMAFINTPVSASRGMTEYPAFVGPRYPNVSTRI</sequence>
<accession>A0A1D1UU36</accession>
<comment type="similarity">
    <text evidence="2">Belongs to the unc-93 family.</text>
</comment>
<evidence type="ECO:0000256" key="7">
    <source>
        <dbReference type="ARBA" id="ARBA00040302"/>
    </source>
</evidence>
<name>A0A1D1UU36_RAMVA</name>
<dbReference type="GO" id="GO:0016020">
    <property type="term" value="C:membrane"/>
    <property type="evidence" value="ECO:0007669"/>
    <property type="project" value="UniProtKB-SubCell"/>
</dbReference>
<dbReference type="EMBL" id="BDGG01000001">
    <property type="protein sequence ID" value="GAU89893.1"/>
    <property type="molecule type" value="Genomic_DNA"/>
</dbReference>
<dbReference type="AlphaFoldDB" id="A0A1D1UU36"/>
<keyword evidence="5 10" id="KW-0472">Membrane</keyword>
<feature type="transmembrane region" description="Helical" evidence="10">
    <location>
        <begin position="171"/>
        <end position="189"/>
    </location>
</feature>
<comment type="caution">
    <text evidence="11">The sequence shown here is derived from an EMBL/GenBank/DDBJ whole genome shotgun (WGS) entry which is preliminary data.</text>
</comment>
<feature type="transmembrane region" description="Helical" evidence="10">
    <location>
        <begin position="216"/>
        <end position="236"/>
    </location>
</feature>
<evidence type="ECO:0000256" key="4">
    <source>
        <dbReference type="ARBA" id="ARBA00022989"/>
    </source>
</evidence>
<dbReference type="OrthoDB" id="196103at2759"/>
<dbReference type="InterPro" id="IPR010291">
    <property type="entry name" value="Ion_channel_UNC-93"/>
</dbReference>
<dbReference type="SUPFAM" id="SSF103473">
    <property type="entry name" value="MFS general substrate transporter"/>
    <property type="match status" value="1"/>
</dbReference>
<evidence type="ECO:0000256" key="9">
    <source>
        <dbReference type="SAM" id="MobiDB-lite"/>
    </source>
</evidence>
<evidence type="ECO:0000256" key="3">
    <source>
        <dbReference type="ARBA" id="ARBA00022692"/>
    </source>
</evidence>
<evidence type="ECO:0000313" key="11">
    <source>
        <dbReference type="EMBL" id="GAU89893.1"/>
    </source>
</evidence>
<keyword evidence="4 10" id="KW-1133">Transmembrane helix</keyword>
<dbReference type="Pfam" id="PF05978">
    <property type="entry name" value="UNC-93"/>
    <property type="match status" value="1"/>
</dbReference>
<dbReference type="InterPro" id="IPR051617">
    <property type="entry name" value="UNC-93-like_regulator"/>
</dbReference>
<dbReference type="PANTHER" id="PTHR23294">
    <property type="entry name" value="ET TRANSLATION PRODUCT-RELATED"/>
    <property type="match status" value="1"/>
</dbReference>
<dbReference type="PANTHER" id="PTHR23294:SF0">
    <property type="entry name" value="UNC93-LIKE PROTEIN MFSD11"/>
    <property type="match status" value="1"/>
</dbReference>
<feature type="transmembrane region" description="Helical" evidence="10">
    <location>
        <begin position="21"/>
        <end position="40"/>
    </location>
</feature>
<evidence type="ECO:0000256" key="8">
    <source>
        <dbReference type="ARBA" id="ARBA00041910"/>
    </source>
</evidence>
<feature type="transmembrane region" description="Helical" evidence="10">
    <location>
        <begin position="60"/>
        <end position="80"/>
    </location>
</feature>
<keyword evidence="6" id="KW-0325">Glycoprotein</keyword>
<feature type="transmembrane region" description="Helical" evidence="10">
    <location>
        <begin position="92"/>
        <end position="113"/>
    </location>
</feature>
<gene>
    <name evidence="11" type="primary">RvY_02390</name>
    <name evidence="11" type="synonym">RvY_02390.2</name>
    <name evidence="11" type="ORF">RvY_02390-2</name>
</gene>
<comment type="subcellular location">
    <subcellularLocation>
        <location evidence="1">Membrane</location>
        <topology evidence="1">Multi-pass membrane protein</topology>
    </subcellularLocation>
</comment>
<keyword evidence="3 10" id="KW-0812">Transmembrane</keyword>
<protein>
    <recommendedName>
        <fullName evidence="7">UNC93-like protein MFSD11</fullName>
    </recommendedName>
    <alternativeName>
        <fullName evidence="8">Major facilitator superfamily domain-containing protein 11</fullName>
    </alternativeName>
</protein>
<evidence type="ECO:0000256" key="1">
    <source>
        <dbReference type="ARBA" id="ARBA00004141"/>
    </source>
</evidence>
<feature type="region of interest" description="Disordered" evidence="9">
    <location>
        <begin position="131"/>
        <end position="156"/>
    </location>
</feature>
<feature type="transmembrane region" description="Helical" evidence="10">
    <location>
        <begin position="248"/>
        <end position="266"/>
    </location>
</feature>
<evidence type="ECO:0000256" key="2">
    <source>
        <dbReference type="ARBA" id="ARBA00009172"/>
    </source>
</evidence>
<proteinExistence type="inferred from homology"/>
<evidence type="ECO:0000256" key="5">
    <source>
        <dbReference type="ARBA" id="ARBA00023136"/>
    </source>
</evidence>
<evidence type="ECO:0000256" key="6">
    <source>
        <dbReference type="ARBA" id="ARBA00023180"/>
    </source>
</evidence>
<evidence type="ECO:0000313" key="12">
    <source>
        <dbReference type="Proteomes" id="UP000186922"/>
    </source>
</evidence>
<evidence type="ECO:0000256" key="10">
    <source>
        <dbReference type="SAM" id="Phobius"/>
    </source>
</evidence>
<dbReference type="InterPro" id="IPR036259">
    <property type="entry name" value="MFS_trans_sf"/>
</dbReference>
<organism evidence="11 12">
    <name type="scientific">Ramazzottius varieornatus</name>
    <name type="common">Water bear</name>
    <name type="synonym">Tardigrade</name>
    <dbReference type="NCBI Taxonomy" id="947166"/>
    <lineage>
        <taxon>Eukaryota</taxon>
        <taxon>Metazoa</taxon>
        <taxon>Ecdysozoa</taxon>
        <taxon>Tardigrada</taxon>
        <taxon>Eutardigrada</taxon>
        <taxon>Parachela</taxon>
        <taxon>Hypsibioidea</taxon>
        <taxon>Ramazzottiidae</taxon>
        <taxon>Ramazzottius</taxon>
    </lineage>
</organism>
<dbReference type="Proteomes" id="UP000186922">
    <property type="component" value="Unassembled WGS sequence"/>
</dbReference>
<keyword evidence="12" id="KW-1185">Reference proteome</keyword>